<dbReference type="RefSeq" id="WP_071603941.1">
    <property type="nucleotide sequence ID" value="NZ_BMJF01000001.1"/>
</dbReference>
<dbReference type="AlphaFoldDB" id="A0A2K8QLP1"/>
<reference evidence="4" key="1">
    <citation type="journal article" date="2018" name="Genome Announc.">
        <title>Complete genome sequence of a Dickeya fangzhongdai type strain causing bleeding canker of pear tree trunks.</title>
        <authorList>
            <person name="Zhao Y."/>
            <person name="Tian Y."/>
            <person name="Li X."/>
            <person name="Hu B."/>
        </authorList>
    </citation>
    <scope>NUCLEOTIDE SEQUENCE [LARGE SCALE GENOMIC DNA]</scope>
    <source>
        <strain evidence="4">DSM 101947</strain>
    </source>
</reference>
<feature type="compositionally biased region" description="Basic and acidic residues" evidence="2">
    <location>
        <begin position="83"/>
        <end position="96"/>
    </location>
</feature>
<comment type="similarity">
    <text evidence="1">Belongs to the UPF0229 family.</text>
</comment>
<dbReference type="EMBL" id="CP025003">
    <property type="protein sequence ID" value="ATZ94413.1"/>
    <property type="molecule type" value="Genomic_DNA"/>
</dbReference>
<dbReference type="PANTHER" id="PTHR30510">
    <property type="entry name" value="UPF0229 PROTEIN YEAH"/>
    <property type="match status" value="1"/>
</dbReference>
<dbReference type="Proteomes" id="UP000231901">
    <property type="component" value="Chromosome"/>
</dbReference>
<dbReference type="PANTHER" id="PTHR30510:SF2">
    <property type="entry name" value="UPF0229 PROTEIN YEAH"/>
    <property type="match status" value="1"/>
</dbReference>
<dbReference type="InterPro" id="IPR006698">
    <property type="entry name" value="UPF0229"/>
</dbReference>
<accession>A0A2K8QLP1</accession>
<sequence length="431" mass="49815">MSFGGNMAYFIDRRLNGKNKSAVNRQRFLRRYKSQIKQSIAGAINKRSVTDVENGESISISNSDISEPMFHQGRGGIRHRVHPGNDHFVQNDKIERPQGGGGGGGSGQGDAGQDGEGQDDFVFQISKDEYLDLLFEDLALPNLKKTEHRQLNEYKTHRAGYTANGVPANISVVRSLQNSLARRMAMTAGKRRELHQREEDLALLENTEPVQLLEEERLRQEIAELRQRIASVPFIDTFDLRYKNYERRPEPSSQAVMFCLMDVSGSMDQATKDIAKRFYILLYLFLSRTYKNVEVVYIRHHTQAKEVDEQEFFYSQETGGTIVSSALKLMEDVVKERYDPAQWNIYAAQASDGDNWADDSPLCRELLATRLLPVVRYYSYIEITRRSHQTLWREYEMLQDSFDNFAMQHIRDQDDIYPVFREIFHKQTVNN</sequence>
<gene>
    <name evidence="3" type="ORF">CVE23_10780</name>
</gene>
<evidence type="ECO:0000313" key="3">
    <source>
        <dbReference type="EMBL" id="ATZ94413.1"/>
    </source>
</evidence>
<organism evidence="3 4">
    <name type="scientific">Dickeya fangzhongdai</name>
    <dbReference type="NCBI Taxonomy" id="1778540"/>
    <lineage>
        <taxon>Bacteria</taxon>
        <taxon>Pseudomonadati</taxon>
        <taxon>Pseudomonadota</taxon>
        <taxon>Gammaproteobacteria</taxon>
        <taxon>Enterobacterales</taxon>
        <taxon>Pectobacteriaceae</taxon>
        <taxon>Dickeya</taxon>
    </lineage>
</organism>
<proteinExistence type="inferred from homology"/>
<dbReference type="NCBIfam" id="NF003707">
    <property type="entry name" value="PRK05325.1-2"/>
    <property type="match status" value="1"/>
</dbReference>
<dbReference type="GeneID" id="66564818"/>
<feature type="compositionally biased region" description="Gly residues" evidence="2">
    <location>
        <begin position="98"/>
        <end position="115"/>
    </location>
</feature>
<keyword evidence="4" id="KW-1185">Reference proteome</keyword>
<feature type="region of interest" description="Disordered" evidence="2">
    <location>
        <begin position="63"/>
        <end position="118"/>
    </location>
</feature>
<dbReference type="KEGG" id="dfn:CVE23_10780"/>
<name>A0A2K8QLP1_9GAMM</name>
<dbReference type="OrthoDB" id="9788289at2"/>
<evidence type="ECO:0000313" key="4">
    <source>
        <dbReference type="Proteomes" id="UP000231901"/>
    </source>
</evidence>
<dbReference type="HAMAP" id="MF_01232">
    <property type="entry name" value="UPF0229"/>
    <property type="match status" value="1"/>
</dbReference>
<dbReference type="Pfam" id="PF04285">
    <property type="entry name" value="DUF444"/>
    <property type="match status" value="1"/>
</dbReference>
<evidence type="ECO:0000256" key="2">
    <source>
        <dbReference type="SAM" id="MobiDB-lite"/>
    </source>
</evidence>
<protein>
    <recommendedName>
        <fullName evidence="1">UPF0229 protein CVE23_10780</fullName>
    </recommendedName>
</protein>
<dbReference type="NCBIfam" id="NF003708">
    <property type="entry name" value="PRK05325.1-3"/>
    <property type="match status" value="1"/>
</dbReference>
<evidence type="ECO:0000256" key="1">
    <source>
        <dbReference type="HAMAP-Rule" id="MF_01232"/>
    </source>
</evidence>